<comment type="catalytic activity">
    <reaction evidence="1">
        <text>ATP + protein L-histidine = ADP + protein N-phospho-L-histidine.</text>
        <dbReference type="EC" id="2.7.13.3"/>
    </reaction>
</comment>
<comment type="caution">
    <text evidence="13">The sequence shown here is derived from an EMBL/GenBank/DDBJ whole genome shotgun (WGS) entry which is preliminary data.</text>
</comment>
<dbReference type="PANTHER" id="PTHR45436">
    <property type="entry name" value="SENSOR HISTIDINE KINASE YKOH"/>
    <property type="match status" value="1"/>
</dbReference>
<evidence type="ECO:0000256" key="10">
    <source>
        <dbReference type="SAM" id="MobiDB-lite"/>
    </source>
</evidence>
<evidence type="ECO:0000256" key="5">
    <source>
        <dbReference type="ARBA" id="ARBA00022679"/>
    </source>
</evidence>
<dbReference type="GO" id="GO:0000160">
    <property type="term" value="P:phosphorelay signal transduction system"/>
    <property type="evidence" value="ECO:0007669"/>
    <property type="project" value="UniProtKB-KW"/>
</dbReference>
<accession>A0A7K0D3B6</accession>
<dbReference type="InterPro" id="IPR013587">
    <property type="entry name" value="Nitrate/nitrite_sensing"/>
</dbReference>
<keyword evidence="5" id="KW-0808">Transferase</keyword>
<keyword evidence="7" id="KW-0418">Kinase</keyword>
<evidence type="ECO:0000256" key="2">
    <source>
        <dbReference type="ARBA" id="ARBA00004370"/>
    </source>
</evidence>
<evidence type="ECO:0000256" key="3">
    <source>
        <dbReference type="ARBA" id="ARBA00012438"/>
    </source>
</evidence>
<sequence length="746" mass="78734">MAHGKHAREWSKALAAATPQTKELVTAVQLERQNSVARLVGGGDPTALAQARARFNAISSTLDQASPGFDKIGHSEVTGDIGGIQTAKSQLLSMRARVDAGTVPIAEAFDYFGHYLDAISVGSEIVESDAPTPQVASAVATALSIVSASEQLSRSTALGLALVHNETLTPALAIEFSRLVGGYRTTIEAQAGQSPAVKAITTSPGWTRLIMMENTLLARALDPITSAPAKSGTTPTQAPITFTAQDWSDTTAEANNALLTLWNSDMIRAQDLATQAADNSSREALIVGGALLIAAVAAFVVSLLLANRLIARLRRLRNETLALANERLPRIMQRLRAGETVDVSAESTPLAFGSDEIGQVADAFNHAQTEAVGAAVTEAGTREGVRKVFLNIAHRSQTVVHRQLELLDEAESTQEDPTLLDIFFRLDHLATRERRNAENLIILAGGEPGRGWRNPVQLLEIVRSSVSEAVDFSRVKIVRAPDLMIAGSSVADLVHLLAELIDNAANFSPPQSQVEIRANVVGKGVAVEIVDQGVGMGQEQFARLNALLVDPPDFGVGTLSEDSRLGMFVVAQLARRNEVVVRLAESDYGGVRAIILIPSKLIVADAFSTSGGFPSTGSWRVGEGRGTAAVPELSGQLAQPVPTGSWSGDTGNGFDAPAQLPPYSGPADNGRAEPGSRARPSLPRRRRQASLAPELANDGAQYPPDTSAPPARTAEQARDMLSAIEIGTLQGRRADPGAPGSGTPTF</sequence>
<dbReference type="Proteomes" id="UP000438448">
    <property type="component" value="Unassembled WGS sequence"/>
</dbReference>
<evidence type="ECO:0000313" key="14">
    <source>
        <dbReference type="Proteomes" id="UP000438448"/>
    </source>
</evidence>
<dbReference type="InterPro" id="IPR050428">
    <property type="entry name" value="TCS_sensor_his_kinase"/>
</dbReference>
<dbReference type="PANTHER" id="PTHR45436:SF5">
    <property type="entry name" value="SENSOR HISTIDINE KINASE TRCS"/>
    <property type="match status" value="1"/>
</dbReference>
<evidence type="ECO:0000256" key="11">
    <source>
        <dbReference type="SAM" id="Phobius"/>
    </source>
</evidence>
<keyword evidence="4" id="KW-0597">Phosphoprotein</keyword>
<dbReference type="EC" id="2.7.13.3" evidence="3"/>
<reference evidence="13 14" key="1">
    <citation type="submission" date="2019-10" db="EMBL/GenBank/DDBJ databases">
        <title>Nocardia macrotermitis sp. nov. and Nocardia aurantia sp. nov., isolated from the gut of fungus growing-termite Macrotermes natalensis.</title>
        <authorList>
            <person name="Benndorf R."/>
            <person name="Schwitalla J."/>
            <person name="Martin K."/>
            <person name="De Beer W."/>
            <person name="Kaster A.-K."/>
            <person name="Vollmers J."/>
            <person name="Poulsen M."/>
            <person name="Beemelmanns C."/>
        </authorList>
    </citation>
    <scope>NUCLEOTIDE SEQUENCE [LARGE SCALE GENOMIC DNA]</scope>
    <source>
        <strain evidence="13 14">RB20</strain>
    </source>
</reference>
<dbReference type="InterPro" id="IPR003660">
    <property type="entry name" value="HAMP_dom"/>
</dbReference>
<dbReference type="SUPFAM" id="SSF55874">
    <property type="entry name" value="ATPase domain of HSP90 chaperone/DNA topoisomerase II/histidine kinase"/>
    <property type="match status" value="1"/>
</dbReference>
<name>A0A7K0D3B6_9NOCA</name>
<dbReference type="AlphaFoldDB" id="A0A7K0D3B6"/>
<keyword evidence="9" id="KW-0902">Two-component regulatory system</keyword>
<evidence type="ECO:0000313" key="13">
    <source>
        <dbReference type="EMBL" id="MQY19762.1"/>
    </source>
</evidence>
<organism evidence="13 14">
    <name type="scientific">Nocardia macrotermitis</name>
    <dbReference type="NCBI Taxonomy" id="2585198"/>
    <lineage>
        <taxon>Bacteria</taxon>
        <taxon>Bacillati</taxon>
        <taxon>Actinomycetota</taxon>
        <taxon>Actinomycetes</taxon>
        <taxon>Mycobacteriales</taxon>
        <taxon>Nocardiaceae</taxon>
        <taxon>Nocardia</taxon>
    </lineage>
</organism>
<keyword evidence="14" id="KW-1185">Reference proteome</keyword>
<evidence type="ECO:0000256" key="1">
    <source>
        <dbReference type="ARBA" id="ARBA00000085"/>
    </source>
</evidence>
<dbReference type="GO" id="GO:0004673">
    <property type="term" value="F:protein histidine kinase activity"/>
    <property type="evidence" value="ECO:0007669"/>
    <property type="project" value="UniProtKB-EC"/>
</dbReference>
<keyword evidence="8 11" id="KW-1133">Transmembrane helix</keyword>
<evidence type="ECO:0000259" key="12">
    <source>
        <dbReference type="PROSITE" id="PS50885"/>
    </source>
</evidence>
<evidence type="ECO:0000256" key="7">
    <source>
        <dbReference type="ARBA" id="ARBA00022777"/>
    </source>
</evidence>
<evidence type="ECO:0000256" key="4">
    <source>
        <dbReference type="ARBA" id="ARBA00022553"/>
    </source>
</evidence>
<evidence type="ECO:0000256" key="6">
    <source>
        <dbReference type="ARBA" id="ARBA00022692"/>
    </source>
</evidence>
<dbReference type="InterPro" id="IPR003594">
    <property type="entry name" value="HATPase_dom"/>
</dbReference>
<feature type="domain" description="HAMP" evidence="12">
    <location>
        <begin position="307"/>
        <end position="376"/>
    </location>
</feature>
<dbReference type="PROSITE" id="PS50885">
    <property type="entry name" value="HAMP"/>
    <property type="match status" value="1"/>
</dbReference>
<dbReference type="Pfam" id="PF02518">
    <property type="entry name" value="HATPase_c"/>
    <property type="match status" value="1"/>
</dbReference>
<gene>
    <name evidence="13" type="ORF">NRB20_28570</name>
</gene>
<protein>
    <recommendedName>
        <fullName evidence="3">histidine kinase</fullName>
        <ecNumber evidence="3">2.7.13.3</ecNumber>
    </recommendedName>
</protein>
<dbReference type="SMART" id="SM00387">
    <property type="entry name" value="HATPase_c"/>
    <property type="match status" value="1"/>
</dbReference>
<proteinExistence type="predicted"/>
<comment type="subcellular location">
    <subcellularLocation>
        <location evidence="2">Membrane</location>
    </subcellularLocation>
</comment>
<dbReference type="InterPro" id="IPR036890">
    <property type="entry name" value="HATPase_C_sf"/>
</dbReference>
<evidence type="ECO:0000256" key="9">
    <source>
        <dbReference type="ARBA" id="ARBA00023012"/>
    </source>
</evidence>
<dbReference type="Gene3D" id="6.10.340.10">
    <property type="match status" value="1"/>
</dbReference>
<feature type="region of interest" description="Disordered" evidence="10">
    <location>
        <begin position="631"/>
        <end position="746"/>
    </location>
</feature>
<dbReference type="EMBL" id="WEGK01000005">
    <property type="protein sequence ID" value="MQY19762.1"/>
    <property type="molecule type" value="Genomic_DNA"/>
</dbReference>
<evidence type="ECO:0000256" key="8">
    <source>
        <dbReference type="ARBA" id="ARBA00022989"/>
    </source>
</evidence>
<dbReference type="Pfam" id="PF08376">
    <property type="entry name" value="NIT"/>
    <property type="match status" value="1"/>
</dbReference>
<keyword evidence="11" id="KW-0472">Membrane</keyword>
<feature type="transmembrane region" description="Helical" evidence="11">
    <location>
        <begin position="284"/>
        <end position="306"/>
    </location>
</feature>
<keyword evidence="6 11" id="KW-0812">Transmembrane</keyword>
<dbReference type="Gene3D" id="3.30.565.10">
    <property type="entry name" value="Histidine kinase-like ATPase, C-terminal domain"/>
    <property type="match status" value="1"/>
</dbReference>
<dbReference type="GO" id="GO:0005886">
    <property type="term" value="C:plasma membrane"/>
    <property type="evidence" value="ECO:0007669"/>
    <property type="project" value="TreeGrafter"/>
</dbReference>